<dbReference type="PATRIC" id="fig|993517.3.peg.2092"/>
<evidence type="ECO:0000256" key="1">
    <source>
        <dbReference type="ARBA" id="ARBA00011073"/>
    </source>
</evidence>
<dbReference type="InterPro" id="IPR034074">
    <property type="entry name" value="Y4bN_pept_dom"/>
</dbReference>
<dbReference type="InterPro" id="IPR000209">
    <property type="entry name" value="Peptidase_S8/S53_dom"/>
</dbReference>
<evidence type="ECO:0000313" key="8">
    <source>
        <dbReference type="Proteomes" id="UP000007993"/>
    </source>
</evidence>
<reference evidence="7 8" key="1">
    <citation type="journal article" date="2013" name="Mar. Genomics">
        <title>Expression of sulfatases in Rhodopirellula baltica and the diversity of sulfatases in the genus Rhodopirellula.</title>
        <authorList>
            <person name="Wegner C.E."/>
            <person name="Richter-Heitmann T."/>
            <person name="Klindworth A."/>
            <person name="Klockow C."/>
            <person name="Richter M."/>
            <person name="Achstetter T."/>
            <person name="Glockner F.O."/>
            <person name="Harder J."/>
        </authorList>
    </citation>
    <scope>NUCLEOTIDE SEQUENCE [LARGE SCALE GENOMIC DNA]</scope>
    <source>
        <strain evidence="7 8">SH28</strain>
    </source>
</reference>
<dbReference type="Pfam" id="PF00082">
    <property type="entry name" value="Peptidase_S8"/>
    <property type="match status" value="1"/>
</dbReference>
<dbReference type="AlphaFoldDB" id="K5CFQ3"/>
<dbReference type="EMBL" id="AMCW01000043">
    <property type="protein sequence ID" value="EKK02770.1"/>
    <property type="molecule type" value="Genomic_DNA"/>
</dbReference>
<sequence length="869" mass="96584">MSETDFPHLQLVKRTSGSYQAPENQFPPTPNREKENKANSGSHCNALSRSIEQIKAIWAKDEELRSETTPALPAGKPILIQLDPKNRDLDELRRSLGFEVICQEEDGFVIVASHDIDFAELQGAIEKLSRLKPGDRLERGGGVAARIYDASVSGGDQRLKQILSPTLYERWGEIGDDETLWINAGSSCNGGYEPRLTEIRKSETEEKYQARHRSERMKAYDRWDEVRTERIGQIERFVEAYDGYIDPSTKEPDADVPDEFTARIRLPGVGLRDFVFNYPYLFDVEEAEVAELPVSPSSTSTGSTNPVVISPPPSDAVAICVVDSGIQENHRLLKAAVDSSESRCFFGNSPADVADYVTPSGHGTRIAGVVLFGDNIPSTGTQQAEFWIQNARVLNKQNALPDDRAIYDMLSEIVDHFRYGYRGTRIYNQSICSPSVCRLRHMSAWAAKIDALSDRHDVLFIQSVGNIHPDATGRMRLGIKQHLAAGRDYPSYLLMDSCRVANPGQSLQALTVGSISRDVYRSSTWNSFADAPQRPSAFSRTGRGIFGVVKPDVVEFGGDFVRNPSNDISNNPIAKSVYPDLVRCNLHTAGPSTDRDQVGTSFAAPKVTRLAAQLQAAFPRESTLLYRALIALSARWPDWAFFGSRHEQIEAVRHLGYGLPDHDRAMQNTDFRVTMITPELQKIKAKQVDVYQVNLPDRLRKPGNAGEVLIEVCLSYSAASRRTRRDRRGYLSVWLDWRTNYAGESADEFAARLVKEASGSVSTDRERFDWVVGEHAGAGKLTASNRTAGTLQKDWCRMPADQLPASFCIAVVGHQGHSVSPLDEAKYHLTVAVESLGQEIELYHDMEAEVDLLASEIEASKIEVDALET</sequence>
<dbReference type="InterPro" id="IPR050131">
    <property type="entry name" value="Peptidase_S8_subtilisin-like"/>
</dbReference>
<keyword evidence="4" id="KW-0720">Serine protease</keyword>
<evidence type="ECO:0000259" key="6">
    <source>
        <dbReference type="Pfam" id="PF00082"/>
    </source>
</evidence>
<dbReference type="PANTHER" id="PTHR43806:SF11">
    <property type="entry name" value="CEREVISIN-RELATED"/>
    <property type="match status" value="1"/>
</dbReference>
<feature type="domain" description="Peptidase S8/S53" evidence="6">
    <location>
        <begin position="315"/>
        <end position="644"/>
    </location>
</feature>
<dbReference type="InterPro" id="IPR015500">
    <property type="entry name" value="Peptidase_S8_subtilisin-rel"/>
</dbReference>
<proteinExistence type="inferred from homology"/>
<dbReference type="PANTHER" id="PTHR43806">
    <property type="entry name" value="PEPTIDASE S8"/>
    <property type="match status" value="1"/>
</dbReference>
<keyword evidence="2 7" id="KW-0645">Protease</keyword>
<dbReference type="PRINTS" id="PR00723">
    <property type="entry name" value="SUBTILISIN"/>
</dbReference>
<evidence type="ECO:0000256" key="4">
    <source>
        <dbReference type="ARBA" id="ARBA00022825"/>
    </source>
</evidence>
<gene>
    <name evidence="7" type="ORF">RBSH_01930</name>
</gene>
<evidence type="ECO:0000313" key="7">
    <source>
        <dbReference type="EMBL" id="EKK02770.1"/>
    </source>
</evidence>
<evidence type="ECO:0000256" key="3">
    <source>
        <dbReference type="ARBA" id="ARBA00022801"/>
    </source>
</evidence>
<dbReference type="GO" id="GO:0004252">
    <property type="term" value="F:serine-type endopeptidase activity"/>
    <property type="evidence" value="ECO:0007669"/>
    <property type="project" value="InterPro"/>
</dbReference>
<organism evidence="7 8">
    <name type="scientific">Rhodopirellula baltica SH28</name>
    <dbReference type="NCBI Taxonomy" id="993517"/>
    <lineage>
        <taxon>Bacteria</taxon>
        <taxon>Pseudomonadati</taxon>
        <taxon>Planctomycetota</taxon>
        <taxon>Planctomycetia</taxon>
        <taxon>Pirellulales</taxon>
        <taxon>Pirellulaceae</taxon>
        <taxon>Rhodopirellula</taxon>
    </lineage>
</organism>
<protein>
    <submittedName>
        <fullName evidence="7">Serine protease</fullName>
    </submittedName>
</protein>
<dbReference type="SUPFAM" id="SSF52743">
    <property type="entry name" value="Subtilisin-like"/>
    <property type="match status" value="1"/>
</dbReference>
<comment type="similarity">
    <text evidence="1">Belongs to the peptidase S8 family.</text>
</comment>
<dbReference type="InterPro" id="IPR036852">
    <property type="entry name" value="Peptidase_S8/S53_dom_sf"/>
</dbReference>
<dbReference type="GO" id="GO:0006508">
    <property type="term" value="P:proteolysis"/>
    <property type="evidence" value="ECO:0007669"/>
    <property type="project" value="UniProtKB-KW"/>
</dbReference>
<evidence type="ECO:0000256" key="5">
    <source>
        <dbReference type="SAM" id="MobiDB-lite"/>
    </source>
</evidence>
<dbReference type="Proteomes" id="UP000007993">
    <property type="component" value="Unassembled WGS sequence"/>
</dbReference>
<keyword evidence="3" id="KW-0378">Hydrolase</keyword>
<evidence type="ECO:0000256" key="2">
    <source>
        <dbReference type="ARBA" id="ARBA00022670"/>
    </source>
</evidence>
<feature type="compositionally biased region" description="Polar residues" evidence="5">
    <location>
        <begin position="13"/>
        <end position="23"/>
    </location>
</feature>
<dbReference type="CDD" id="cd04847">
    <property type="entry name" value="Peptidases_S8_Subtilisin_like_2"/>
    <property type="match status" value="1"/>
</dbReference>
<name>K5CFQ3_RHOBT</name>
<comment type="caution">
    <text evidence="7">The sequence shown here is derived from an EMBL/GenBank/DDBJ whole genome shotgun (WGS) entry which is preliminary data.</text>
</comment>
<dbReference type="Gene3D" id="3.40.50.200">
    <property type="entry name" value="Peptidase S8/S53 domain"/>
    <property type="match status" value="1"/>
</dbReference>
<feature type="region of interest" description="Disordered" evidence="5">
    <location>
        <begin position="1"/>
        <end position="44"/>
    </location>
</feature>
<accession>K5CFQ3</accession>
<dbReference type="RefSeq" id="WP_007331769.1">
    <property type="nucleotide sequence ID" value="NZ_AMCW01000043.1"/>
</dbReference>